<accession>A0A3D9HC27</accession>
<organism evidence="1 2">
    <name type="scientific">Winogradskyella eximia</name>
    <dbReference type="NCBI Taxonomy" id="262006"/>
    <lineage>
        <taxon>Bacteria</taxon>
        <taxon>Pseudomonadati</taxon>
        <taxon>Bacteroidota</taxon>
        <taxon>Flavobacteriia</taxon>
        <taxon>Flavobacteriales</taxon>
        <taxon>Flavobacteriaceae</taxon>
        <taxon>Winogradskyella</taxon>
    </lineage>
</organism>
<evidence type="ECO:0000313" key="1">
    <source>
        <dbReference type="EMBL" id="RED47039.1"/>
    </source>
</evidence>
<comment type="caution">
    <text evidence="1">The sequence shown here is derived from an EMBL/GenBank/DDBJ whole genome shotgun (WGS) entry which is preliminary data.</text>
</comment>
<evidence type="ECO:0000313" key="2">
    <source>
        <dbReference type="Proteomes" id="UP000256980"/>
    </source>
</evidence>
<dbReference type="Proteomes" id="UP000256980">
    <property type="component" value="Unassembled WGS sequence"/>
</dbReference>
<dbReference type="EMBL" id="QRDV01000001">
    <property type="protein sequence ID" value="RED47039.1"/>
    <property type="molecule type" value="Genomic_DNA"/>
</dbReference>
<keyword evidence="2" id="KW-1185">Reference proteome</keyword>
<gene>
    <name evidence="1" type="ORF">DFQ10_101818</name>
</gene>
<proteinExistence type="predicted"/>
<protein>
    <submittedName>
        <fullName evidence="1">Uncharacterized protein</fullName>
    </submittedName>
</protein>
<reference evidence="1 2" key="1">
    <citation type="submission" date="2018-07" db="EMBL/GenBank/DDBJ databases">
        <title>Genomic Encyclopedia of Type Strains, Phase III (KMG-III): the genomes of soil and plant-associated and newly described type strains.</title>
        <authorList>
            <person name="Whitman W."/>
        </authorList>
    </citation>
    <scope>NUCLEOTIDE SEQUENCE [LARGE SCALE GENOMIC DNA]</scope>
    <source>
        <strain evidence="1 2">CECT 7946</strain>
    </source>
</reference>
<dbReference type="AlphaFoldDB" id="A0A3D9HC27"/>
<name>A0A3D9HC27_9FLAO</name>
<sequence length="44" mass="5200">MHRNSCVLTTQKDKVWSCSEFDQQNPKDVVLDKVKQPKRKLELV</sequence>